<evidence type="ECO:0000256" key="2">
    <source>
        <dbReference type="ARBA" id="ARBA00022679"/>
    </source>
</evidence>
<dbReference type="EC" id="2.4.-.-" evidence="5"/>
<dbReference type="EMBL" id="CABHNT010000042">
    <property type="protein sequence ID" value="VUX36196.1"/>
    <property type="molecule type" value="Genomic_DNA"/>
</dbReference>
<evidence type="ECO:0000259" key="3">
    <source>
        <dbReference type="Pfam" id="PF00534"/>
    </source>
</evidence>
<evidence type="ECO:0000259" key="4">
    <source>
        <dbReference type="Pfam" id="PF13579"/>
    </source>
</evidence>
<dbReference type="Pfam" id="PF00534">
    <property type="entry name" value="Glycos_transf_1"/>
    <property type="match status" value="1"/>
</dbReference>
<protein>
    <submittedName>
        <fullName evidence="5">Glycosyltransferase EpsF</fullName>
        <ecNumber evidence="5">2.4.-.-</ecNumber>
    </submittedName>
</protein>
<gene>
    <name evidence="5" type="primary">epsF</name>
    <name evidence="5" type="ORF">BLJG463_01846</name>
</gene>
<feature type="domain" description="Glycosyltransferase subfamily 4-like N-terminal" evidence="4">
    <location>
        <begin position="14"/>
        <end position="172"/>
    </location>
</feature>
<dbReference type="CDD" id="cd03812">
    <property type="entry name" value="GT4_CapH-like"/>
    <property type="match status" value="1"/>
</dbReference>
<dbReference type="GO" id="GO:1901137">
    <property type="term" value="P:carbohydrate derivative biosynthetic process"/>
    <property type="evidence" value="ECO:0007669"/>
    <property type="project" value="UniProtKB-ARBA"/>
</dbReference>
<organism evidence="5 6">
    <name type="scientific">Bifidobacterium longum subsp. infantis</name>
    <dbReference type="NCBI Taxonomy" id="1682"/>
    <lineage>
        <taxon>Bacteria</taxon>
        <taxon>Bacillati</taxon>
        <taxon>Actinomycetota</taxon>
        <taxon>Actinomycetes</taxon>
        <taxon>Bifidobacteriales</taxon>
        <taxon>Bifidobacteriaceae</taxon>
        <taxon>Bifidobacterium</taxon>
    </lineage>
</organism>
<evidence type="ECO:0000313" key="5">
    <source>
        <dbReference type="EMBL" id="VUX36196.1"/>
    </source>
</evidence>
<dbReference type="InterPro" id="IPR001296">
    <property type="entry name" value="Glyco_trans_1"/>
</dbReference>
<evidence type="ECO:0000313" key="6">
    <source>
        <dbReference type="Proteomes" id="UP000345266"/>
    </source>
</evidence>
<dbReference type="InterPro" id="IPR028098">
    <property type="entry name" value="Glyco_trans_4-like_N"/>
</dbReference>
<reference evidence="5 6" key="1">
    <citation type="submission" date="2019-07" db="EMBL/GenBank/DDBJ databases">
        <authorList>
            <person name="Hibberd C M."/>
            <person name="Gehrig L. J."/>
            <person name="Chang H.-W."/>
            <person name="Venkatesh S."/>
        </authorList>
    </citation>
    <scope>NUCLEOTIDE SEQUENCE [LARGE SCALE GENOMIC DNA]</scope>
    <source>
        <strain evidence="5">Bifidobacterium_longum_subsp_infantis_JG_Bg463</strain>
    </source>
</reference>
<dbReference type="Gene3D" id="3.40.50.2000">
    <property type="entry name" value="Glycogen Phosphorylase B"/>
    <property type="match status" value="2"/>
</dbReference>
<dbReference type="SUPFAM" id="SSF53756">
    <property type="entry name" value="UDP-Glycosyltransferase/glycogen phosphorylase"/>
    <property type="match status" value="1"/>
</dbReference>
<sequence length="364" mass="41368">MQRVLVVGMSANPGGLEAVVMNYYRKLDKSRIQFDFLITTPHMAYESEAKALGARIFSITARRVNPLRFTQELHGFFAERGTDYNILWANLCSLVNIDYLKAAARYGIPRRIVHCHNSRNMNDALRGVLHDIHRLSIRRYATDYWSCSDDAAEWFFGRGICSNPKYRYIPNGVDPFEYRFDESVRIAKRKELGVEDGQILIGNVGRLHSQKNQSFLLESFLTLPNQDHRYHLIIIGDGGLRTELEHRIDSLDLNESVSLLGVRHDVKELYNAMDLFVLPSLYEGVSIALLEAQSNGLPCLISDSLSDEGIVNGNVHKVSIENTDAWQAAIRQTDINRLSDNKIPGSDFDINKQVMNFTQDMLGN</sequence>
<feature type="domain" description="Glycosyl transferase family 1" evidence="3">
    <location>
        <begin position="186"/>
        <end position="331"/>
    </location>
</feature>
<proteinExistence type="predicted"/>
<accession>A0A564VUC4</accession>
<keyword evidence="2 5" id="KW-0808">Transferase</keyword>
<dbReference type="PANTHER" id="PTHR45947">
    <property type="entry name" value="SULFOQUINOVOSYL TRANSFERASE SQD2"/>
    <property type="match status" value="1"/>
</dbReference>
<dbReference type="Proteomes" id="UP000345266">
    <property type="component" value="Unassembled WGS sequence"/>
</dbReference>
<dbReference type="PANTHER" id="PTHR45947:SF3">
    <property type="entry name" value="SULFOQUINOVOSYL TRANSFERASE SQD2"/>
    <property type="match status" value="1"/>
</dbReference>
<dbReference type="InterPro" id="IPR050194">
    <property type="entry name" value="Glycosyltransferase_grp1"/>
</dbReference>
<dbReference type="RefSeq" id="WP_143723105.1">
    <property type="nucleotide sequence ID" value="NZ_CABHMM010000001.1"/>
</dbReference>
<dbReference type="GO" id="GO:0016757">
    <property type="term" value="F:glycosyltransferase activity"/>
    <property type="evidence" value="ECO:0007669"/>
    <property type="project" value="UniProtKB-KW"/>
</dbReference>
<dbReference type="Pfam" id="PF13579">
    <property type="entry name" value="Glyco_trans_4_4"/>
    <property type="match status" value="1"/>
</dbReference>
<name>A0A564VUC4_BIFLI</name>
<keyword evidence="1 5" id="KW-0328">Glycosyltransferase</keyword>
<evidence type="ECO:0000256" key="1">
    <source>
        <dbReference type="ARBA" id="ARBA00022676"/>
    </source>
</evidence>
<dbReference type="AlphaFoldDB" id="A0A564VUC4"/>